<feature type="chain" id="PRO_5045061999" description="Autotransporter domain-containing protein" evidence="2">
    <location>
        <begin position="22"/>
        <end position="2570"/>
    </location>
</feature>
<dbReference type="PROSITE" id="PS51208">
    <property type="entry name" value="AUTOTRANSPORTER"/>
    <property type="match status" value="1"/>
</dbReference>
<comment type="caution">
    <text evidence="4">The sequence shown here is derived from an EMBL/GenBank/DDBJ whole genome shotgun (WGS) entry which is preliminary data.</text>
</comment>
<feature type="compositionally biased region" description="Gly residues" evidence="1">
    <location>
        <begin position="416"/>
        <end position="437"/>
    </location>
</feature>
<feature type="region of interest" description="Disordered" evidence="1">
    <location>
        <begin position="410"/>
        <end position="439"/>
    </location>
</feature>
<feature type="compositionally biased region" description="Gly residues" evidence="1">
    <location>
        <begin position="301"/>
        <end position="311"/>
    </location>
</feature>
<feature type="domain" description="Autotransporter" evidence="3">
    <location>
        <begin position="2292"/>
        <end position="2570"/>
    </location>
</feature>
<dbReference type="InterPro" id="IPR036709">
    <property type="entry name" value="Autotransporte_beta_dom_sf"/>
</dbReference>
<accession>A0ABV7TAU1</accession>
<dbReference type="SMART" id="SM00869">
    <property type="entry name" value="Autotransporter"/>
    <property type="match status" value="1"/>
</dbReference>
<feature type="region of interest" description="Disordered" evidence="1">
    <location>
        <begin position="124"/>
        <end position="147"/>
    </location>
</feature>
<feature type="compositionally biased region" description="Gly residues" evidence="1">
    <location>
        <begin position="125"/>
        <end position="147"/>
    </location>
</feature>
<feature type="signal peptide" evidence="2">
    <location>
        <begin position="1"/>
        <end position="21"/>
    </location>
</feature>
<feature type="region of interest" description="Disordered" evidence="1">
    <location>
        <begin position="301"/>
        <end position="326"/>
    </location>
</feature>
<dbReference type="PROSITE" id="PS51257">
    <property type="entry name" value="PROKAR_LIPOPROTEIN"/>
    <property type="match status" value="1"/>
</dbReference>
<sequence length="2570" mass="241560">MKAGKLLSVSVVALMSNYAWAFAGCETSTSGPIVRSCTGEVTPPDTFTVGAAQAGDLTTIYSVDQLTADIVNSNITRPAFSFAITRPVETTPGLTDFYINQAAPFEGLTIQSLPLSVLEVQETGLSGGNGGNSTGSGNKSGGSGGAGASLGTFNSGINSVTLSIPSGTPDNTFPATVAITGTAGNGGTGGEGKTGGFGDGYGGRGGNGGSTGDFMMTFSDASIAGLPSSPDTVQPNPYGGMSIGLTGGAGGAGGYGQAADYTGGGGSGGTGGAGSSGTTLTFKGNVSFDAALFGLSVTSQGGAGGQGGGGHNTLTQTARGGQGGTGGVGGAVSITAETGSSLDVKVVDGPGIFVESLAGKGGRGGNASTSIVGGSAFGGGGGIGGAGGVIAVDLTNDTNVQTTGDSAPGFHLRSHGGAGGDGGTANGANAEGGGTRGAGPAARVALSFGGTVDTTGDESDAVFLQSVGGFSGNAGNARGIYSYGAGNQSAGGGGEIDFTFEGADSDAIKTGGDNSDAVFAQSIGGGGGKGTSASGIESLSGSGAAGGSGSNVTLSFGAGSLITEGERSRGLVAQSIGGTGGDSGSAKGVVSIGGTGAAGGSGGAVTVTNSASVTTAGVDAIGVLAQSVGGGGGAASSAGGLVALGGAAANGATGGTVDVSQFAAVETTGDGADALFAQSIGGSGGHGSNTVAAGSVFTLAISGQGGAGGNGGEVSVDTDSVGTVSTSGDNARGIVATSTGGGGGHAGNAISASGFPIDVSIALGADGGSAGQGGAVSVNALGGLSTTGANATALMATSTGGSGGSAATTIDAAAGLGTVGVGVGGSGSGGGNGGTVTVCRGYGDGAFDIAACNKGTIPAETVSTTGDIAGGVHAASVGGGGGHSGTTLSASAGSGATVSVGGDGGGGGTGAAVSVFSSGGITTEGVASPALIAKSVGGNGGSAFLSGSVDVLSQVGATVSVGGSGGSSGGAGEVTVVSTDTVATSGDHATGIQGISQAGSGGVGGMALAMTGLTAGSANVAIGGKGGGGHAAGDVMVDYTGTSLTTTGDQAAGILAQSSGGSGGAGGLSFAGQGIGVAAVGVSLGGDGGTGGTAGQTQIVANGAISTTGSLSDGIAATSQGGNGGRGGTTITGDGASQASAEVTIGGGGGNAGTAELSHVILGADGSVATTGTSSAGIRAKSLGGNGGVGGVAVEAGLNLAFSSEYPVGNASVTLGGDGGNGGTSGAVTVESDGAVQTSNLNSHGISAQSIAGSGGAGGMSIAGSANVGAAKNIDASVTIGGGGGTGGAAGDVRVVSSATGSIKTTGDNADGVLAQSIGGNGGAGGNSYNILANVASGGTTSVNLGVTIGGAGGGGGQAGTVTVSNENTVSTTGTEATGLYAQSVGGHGGKGGAGGNALFNLGPQAAGVNNTTTHSYTIDVAVGGAGGNGALGGDVSVTNADGATVMTGGSTSYGIFAQSVGGNGGDGGSASNFGFTFNGYCNIDYANQQQACQETDEQTGETKYTNHKASIKVAVGGSGGTGNHAGAASVTNGGLVETTGENAHAVLVQSVGGSGGTGGSTLSSPVSSYNSSTTGNQIVDITKKIYQIGTAAKKLWAGGSLNVFVGGSGGAAGDGDAVSVTGTGNAATKGKGAYAIFAQSVGGGGGSGGSTNQKMSAYALRIGGSGAGGGDGGKVQVSVGDGAIAATEGDGAKTVFAQSVGGGGGDAGSHFSIDSLYFMNLQIGGSDGVAGAGGDVEVSTGVDSFLLSSGREATGIFAQSIGGGGGQHSGGGDQASGTVIVGGATTGTASGNGGEVVVTSQGAIGAGENHASDDENDYTTASHGIFAQSVGGGGGYGGSVLVSNPDRLGTGLTGTSGNATGDGGSVTVTHSGSIDAYGKGSIGIFAQSVGGGGGVQGGVNTTETDAAYVGSFGGSGAAGTVSVSVAEGATVSTTGAYGHGVFAQYAGGNDTTRSASDTTLVTVDGQVQATGVNAYGVYGQSAGHGAGQVNITVGENGEITGSTGVFVNAATTGLVTNKGSIGATGGVSGVAIHSAGGALTVSNAGTITGSVTGNLAVAGIDAIALGQNGITLENTGTLVAGDRLETQSLTNSGVLHVGGANSVGETLIQGTLTNTDDGLIVVDVDTDDPVADYLAVGGAADLEGAVKVRLSGAGSQSSNSFDIVGVTGGLNWDGLEVLQSPTAFHSLTQTAGNRLRLSYGIDFANAARLGALSPNQASLAQHLDDVYVMGALGEELTGVLLSSEDTEAYSEALDVLGASVDASNRLSGINASLRFVDSLFSCADSDGVLKFFEDGQCYYFDASVLRYDRDRTNDLNGFSESSYRFKGGTQLRSDNGLVYGVSLSYEARDIDFDGSDSASDASHWQAGASVKRYTGNWELGAGVFLGHVTSDNARDVGFGLSAKGEQEVLTYGAEFRADYMIDQGNWFLKPGLGVGVLGLEQSGYTETTSTGVELRVEDSSDTLFYIRPSIEVGGQLETANGMLVRPKFGLAVSHLIGDNSVNASASLASSPNGVNPFDWSVAVDRTRVEISAGVDVFTSGDALISVNAIGAFSDNSDSYGVGFRIAIPF</sequence>
<evidence type="ECO:0000256" key="1">
    <source>
        <dbReference type="SAM" id="MobiDB-lite"/>
    </source>
</evidence>
<evidence type="ECO:0000256" key="2">
    <source>
        <dbReference type="SAM" id="SignalP"/>
    </source>
</evidence>
<name>A0ABV7TAU1_9RHOB</name>
<dbReference type="InterPro" id="IPR005546">
    <property type="entry name" value="Autotransporte_beta"/>
</dbReference>
<keyword evidence="2" id="KW-0732">Signal</keyword>
<dbReference type="RefSeq" id="WP_386733455.1">
    <property type="nucleotide sequence ID" value="NZ_JBHRXI010000001.1"/>
</dbReference>
<evidence type="ECO:0000259" key="3">
    <source>
        <dbReference type="PROSITE" id="PS51208"/>
    </source>
</evidence>
<gene>
    <name evidence="4" type="ORF">ACFORG_00715</name>
</gene>
<evidence type="ECO:0000313" key="5">
    <source>
        <dbReference type="Proteomes" id="UP001595629"/>
    </source>
</evidence>
<dbReference type="SUPFAM" id="SSF103515">
    <property type="entry name" value="Autotransporter"/>
    <property type="match status" value="1"/>
</dbReference>
<reference evidence="5" key="1">
    <citation type="journal article" date="2019" name="Int. J. Syst. Evol. Microbiol.">
        <title>The Global Catalogue of Microorganisms (GCM) 10K type strain sequencing project: providing services to taxonomists for standard genome sequencing and annotation.</title>
        <authorList>
            <consortium name="The Broad Institute Genomics Platform"/>
            <consortium name="The Broad Institute Genome Sequencing Center for Infectious Disease"/>
            <person name="Wu L."/>
            <person name="Ma J."/>
        </authorList>
    </citation>
    <scope>NUCLEOTIDE SEQUENCE [LARGE SCALE GENOMIC DNA]</scope>
    <source>
        <strain evidence="5">KCTC 42911</strain>
    </source>
</reference>
<keyword evidence="5" id="KW-1185">Reference proteome</keyword>
<organism evidence="4 5">
    <name type="scientific">Lutimaribacter marinistellae</name>
    <dbReference type="NCBI Taxonomy" id="1820329"/>
    <lineage>
        <taxon>Bacteria</taxon>
        <taxon>Pseudomonadati</taxon>
        <taxon>Pseudomonadota</taxon>
        <taxon>Alphaproteobacteria</taxon>
        <taxon>Rhodobacterales</taxon>
        <taxon>Roseobacteraceae</taxon>
        <taxon>Lutimaribacter</taxon>
    </lineage>
</organism>
<dbReference type="EMBL" id="JBHRXI010000001">
    <property type="protein sequence ID" value="MFC3612266.1"/>
    <property type="molecule type" value="Genomic_DNA"/>
</dbReference>
<evidence type="ECO:0000313" key="4">
    <source>
        <dbReference type="EMBL" id="MFC3612266.1"/>
    </source>
</evidence>
<dbReference type="Proteomes" id="UP001595629">
    <property type="component" value="Unassembled WGS sequence"/>
</dbReference>
<proteinExistence type="predicted"/>
<protein>
    <recommendedName>
        <fullName evidence="3">Autotransporter domain-containing protein</fullName>
    </recommendedName>
</protein>